<dbReference type="AlphaFoldDB" id="A0A2H0LVE6"/>
<dbReference type="EMBL" id="PCWA01000109">
    <property type="protein sequence ID" value="PIQ88393.1"/>
    <property type="molecule type" value="Genomic_DNA"/>
</dbReference>
<sequence length="92" mass="10468">MPQAMPHPLLQIVPVIIICFIFYFLIIKPQKAKSKEHEKTLTNLKKNDQIVTVGGIHATVINVKEKTLVIRIDDNVKIEIDKNAVGRLLKLE</sequence>
<reference evidence="12 13" key="1">
    <citation type="submission" date="2017-09" db="EMBL/GenBank/DDBJ databases">
        <title>Depth-based differentiation of microbial function through sediment-hosted aquifers and enrichment of novel symbionts in the deep terrestrial subsurface.</title>
        <authorList>
            <person name="Probst A.J."/>
            <person name="Ladd B."/>
            <person name="Jarett J.K."/>
            <person name="Geller-Mcgrath D.E."/>
            <person name="Sieber C.M."/>
            <person name="Emerson J.B."/>
            <person name="Anantharaman K."/>
            <person name="Thomas B.C."/>
            <person name="Malmstrom R."/>
            <person name="Stieglmeier M."/>
            <person name="Klingl A."/>
            <person name="Woyke T."/>
            <person name="Ryan C.M."/>
            <person name="Banfield J.F."/>
        </authorList>
    </citation>
    <scope>NUCLEOTIDE SEQUENCE [LARGE SCALE GENOMIC DNA]</scope>
    <source>
        <strain evidence="12">CG11_big_fil_rev_8_21_14_0_20_42_13</strain>
    </source>
</reference>
<dbReference type="SMART" id="SM01323">
    <property type="entry name" value="YajC"/>
    <property type="match status" value="1"/>
</dbReference>
<accession>A0A2H0LVE6</accession>
<keyword evidence="10 11" id="KW-0472">Membrane</keyword>
<comment type="subcellular location">
    <subcellularLocation>
        <location evidence="1">Cell membrane</location>
        <topology evidence="1">Single-pass membrane protein</topology>
    </subcellularLocation>
</comment>
<evidence type="ECO:0000256" key="6">
    <source>
        <dbReference type="ARBA" id="ARBA00022692"/>
    </source>
</evidence>
<name>A0A2H0LVE6_9BACT</name>
<comment type="similarity">
    <text evidence="2">Belongs to the YajC family.</text>
</comment>
<evidence type="ECO:0000256" key="2">
    <source>
        <dbReference type="ARBA" id="ARBA00006742"/>
    </source>
</evidence>
<keyword evidence="7" id="KW-0653">Protein transport</keyword>
<dbReference type="PRINTS" id="PR01853">
    <property type="entry name" value="YAJCTRNLCASE"/>
</dbReference>
<keyword evidence="4" id="KW-0813">Transport</keyword>
<evidence type="ECO:0000256" key="7">
    <source>
        <dbReference type="ARBA" id="ARBA00022927"/>
    </source>
</evidence>
<proteinExistence type="inferred from homology"/>
<dbReference type="PANTHER" id="PTHR33909">
    <property type="entry name" value="SEC TRANSLOCON ACCESSORY COMPLEX SUBUNIT YAJC"/>
    <property type="match status" value="1"/>
</dbReference>
<evidence type="ECO:0000256" key="1">
    <source>
        <dbReference type="ARBA" id="ARBA00004162"/>
    </source>
</evidence>
<dbReference type="Pfam" id="PF02699">
    <property type="entry name" value="YajC"/>
    <property type="match status" value="1"/>
</dbReference>
<evidence type="ECO:0000256" key="3">
    <source>
        <dbReference type="ARBA" id="ARBA00014962"/>
    </source>
</evidence>
<dbReference type="Proteomes" id="UP000229641">
    <property type="component" value="Unassembled WGS sequence"/>
</dbReference>
<evidence type="ECO:0000256" key="4">
    <source>
        <dbReference type="ARBA" id="ARBA00022448"/>
    </source>
</evidence>
<evidence type="ECO:0000313" key="13">
    <source>
        <dbReference type="Proteomes" id="UP000229641"/>
    </source>
</evidence>
<comment type="caution">
    <text evidence="12">The sequence shown here is derived from an EMBL/GenBank/DDBJ whole genome shotgun (WGS) entry which is preliminary data.</text>
</comment>
<evidence type="ECO:0000256" key="5">
    <source>
        <dbReference type="ARBA" id="ARBA00022475"/>
    </source>
</evidence>
<protein>
    <recommendedName>
        <fullName evidence="3">Sec translocon accessory complex subunit YajC</fullName>
    </recommendedName>
</protein>
<feature type="transmembrane region" description="Helical" evidence="11">
    <location>
        <begin position="6"/>
        <end position="26"/>
    </location>
</feature>
<keyword evidence="5" id="KW-1003">Cell membrane</keyword>
<dbReference type="InterPro" id="IPR003849">
    <property type="entry name" value="Preprotein_translocase_YajC"/>
</dbReference>
<evidence type="ECO:0000256" key="10">
    <source>
        <dbReference type="ARBA" id="ARBA00023136"/>
    </source>
</evidence>
<keyword evidence="6 11" id="KW-0812">Transmembrane</keyword>
<evidence type="ECO:0000256" key="11">
    <source>
        <dbReference type="SAM" id="Phobius"/>
    </source>
</evidence>
<evidence type="ECO:0000256" key="9">
    <source>
        <dbReference type="ARBA" id="ARBA00023010"/>
    </source>
</evidence>
<keyword evidence="9" id="KW-0811">Translocation</keyword>
<dbReference type="GO" id="GO:0005886">
    <property type="term" value="C:plasma membrane"/>
    <property type="evidence" value="ECO:0007669"/>
    <property type="project" value="UniProtKB-SubCell"/>
</dbReference>
<evidence type="ECO:0000313" key="12">
    <source>
        <dbReference type="EMBL" id="PIQ88393.1"/>
    </source>
</evidence>
<dbReference type="GO" id="GO:0015031">
    <property type="term" value="P:protein transport"/>
    <property type="evidence" value="ECO:0007669"/>
    <property type="project" value="UniProtKB-KW"/>
</dbReference>
<gene>
    <name evidence="12" type="primary">yajC</name>
    <name evidence="12" type="ORF">COV72_08810</name>
</gene>
<evidence type="ECO:0000256" key="8">
    <source>
        <dbReference type="ARBA" id="ARBA00022989"/>
    </source>
</evidence>
<organism evidence="12 13">
    <name type="scientific">Candidatus Ghiorseimicrobium undicola</name>
    <dbReference type="NCBI Taxonomy" id="1974746"/>
    <lineage>
        <taxon>Bacteria</taxon>
        <taxon>Pseudomonadati</taxon>
        <taxon>Candidatus Omnitrophota</taxon>
        <taxon>Candidatus Ghiorseimicrobium</taxon>
    </lineage>
</organism>
<keyword evidence="8 11" id="KW-1133">Transmembrane helix</keyword>
<dbReference type="NCBIfam" id="TIGR00739">
    <property type="entry name" value="yajC"/>
    <property type="match status" value="1"/>
</dbReference>
<dbReference type="PANTHER" id="PTHR33909:SF1">
    <property type="entry name" value="SEC TRANSLOCON ACCESSORY COMPLEX SUBUNIT YAJC"/>
    <property type="match status" value="1"/>
</dbReference>